<accession>A0A0B8NVK9</accession>
<sequence length="55" mass="6364">MSIDYSLSLDSNAAERFRIWEDGKDLDKSEQDFENLVRFIKEGLIVALTSIIHFS</sequence>
<evidence type="ECO:0000313" key="1">
    <source>
        <dbReference type="EMBL" id="GAM57941.1"/>
    </source>
</evidence>
<dbReference type="EMBL" id="BBRZ01000069">
    <property type="protein sequence ID" value="GAM57941.1"/>
    <property type="molecule type" value="Genomic_DNA"/>
</dbReference>
<keyword evidence="2" id="KW-1185">Reference proteome</keyword>
<evidence type="ECO:0000313" key="2">
    <source>
        <dbReference type="Proteomes" id="UP000031671"/>
    </source>
</evidence>
<dbReference type="Proteomes" id="UP000031671">
    <property type="component" value="Unassembled WGS sequence"/>
</dbReference>
<gene>
    <name evidence="1" type="ORF">JCM19231_5883</name>
</gene>
<proteinExistence type="predicted"/>
<reference evidence="1 2" key="1">
    <citation type="submission" date="2015-01" db="EMBL/GenBank/DDBJ databases">
        <title>Vibrio sp. C1 JCM 19231 whole genome shotgun sequence.</title>
        <authorList>
            <person name="Sawabe T."/>
            <person name="Meirelles P."/>
            <person name="Feng G."/>
            <person name="Sayaka M."/>
            <person name="Hattori M."/>
            <person name="Ohkuma M."/>
        </authorList>
    </citation>
    <scope>NUCLEOTIDE SEQUENCE [LARGE SCALE GENOMIC DNA]</scope>
    <source>
        <strain evidence="2">JCM 19231</strain>
    </source>
</reference>
<comment type="caution">
    <text evidence="1">The sequence shown here is derived from an EMBL/GenBank/DDBJ whole genome shotgun (WGS) entry which is preliminary data.</text>
</comment>
<reference evidence="1 2" key="2">
    <citation type="submission" date="2015-01" db="EMBL/GenBank/DDBJ databases">
        <authorList>
            <consortium name="NBRP consortium"/>
            <person name="Sawabe T."/>
            <person name="Meirelles P."/>
            <person name="Feng G."/>
            <person name="Sayaka M."/>
            <person name="Hattori M."/>
            <person name="Ohkuma M."/>
        </authorList>
    </citation>
    <scope>NUCLEOTIDE SEQUENCE [LARGE SCALE GENOMIC DNA]</scope>
    <source>
        <strain evidence="2">JCM 19231</strain>
    </source>
</reference>
<protein>
    <submittedName>
        <fullName evidence="1">Uncharacterized protein</fullName>
    </submittedName>
</protein>
<organism evidence="1 2">
    <name type="scientific">Vibrio ishigakensis</name>
    <dbReference type="NCBI Taxonomy" id="1481914"/>
    <lineage>
        <taxon>Bacteria</taxon>
        <taxon>Pseudomonadati</taxon>
        <taxon>Pseudomonadota</taxon>
        <taxon>Gammaproteobacteria</taxon>
        <taxon>Vibrionales</taxon>
        <taxon>Vibrionaceae</taxon>
        <taxon>Vibrio</taxon>
    </lineage>
</organism>
<dbReference type="AlphaFoldDB" id="A0A0B8NVK9"/>
<name>A0A0B8NVK9_9VIBR</name>